<feature type="domain" description="FAD-binding FR-type" evidence="25">
    <location>
        <begin position="152"/>
        <end position="255"/>
    </location>
</feature>
<evidence type="ECO:0000256" key="22">
    <source>
        <dbReference type="ARBA" id="ARBA00049433"/>
    </source>
</evidence>
<keyword evidence="14 26" id="KW-0560">Oxidoreductase</keyword>
<evidence type="ECO:0000256" key="11">
    <source>
        <dbReference type="ARBA" id="ARBA00022723"/>
    </source>
</evidence>
<dbReference type="Gene3D" id="1.10.490.10">
    <property type="entry name" value="Globins"/>
    <property type="match status" value="1"/>
</dbReference>
<dbReference type="FunFam" id="1.10.490.10:FF:000003">
    <property type="entry name" value="Flavohemoprotein"/>
    <property type="match status" value="1"/>
</dbReference>
<dbReference type="InterPro" id="IPR001433">
    <property type="entry name" value="OxRdtase_FAD/NAD-bd"/>
</dbReference>
<name>A0A437Q7S4_9GAMM</name>
<keyword evidence="16" id="KW-0520">NAD</keyword>
<comment type="similarity">
    <text evidence="4">Belongs to the globin family. Two-domain flavohemoproteins subfamily.</text>
</comment>
<dbReference type="GO" id="GO:0009636">
    <property type="term" value="P:response to toxic substance"/>
    <property type="evidence" value="ECO:0007669"/>
    <property type="project" value="UniProtKB-KW"/>
</dbReference>
<evidence type="ECO:0000256" key="2">
    <source>
        <dbReference type="ARBA" id="ARBA00001974"/>
    </source>
</evidence>
<dbReference type="SUPFAM" id="SSF46458">
    <property type="entry name" value="Globin-like"/>
    <property type="match status" value="1"/>
</dbReference>
<keyword evidence="8 23" id="KW-0349">Heme</keyword>
<evidence type="ECO:0000256" key="1">
    <source>
        <dbReference type="ARBA" id="ARBA00001970"/>
    </source>
</evidence>
<comment type="similarity">
    <text evidence="3">In the C-terminal section; belongs to the flavoprotein pyridine nucleotide cytochrome reductase family.</text>
</comment>
<dbReference type="PRINTS" id="PR00410">
    <property type="entry name" value="PHEHYDRXLASE"/>
</dbReference>
<dbReference type="PANTHER" id="PTHR43396">
    <property type="entry name" value="FLAVOHEMOPROTEIN"/>
    <property type="match status" value="1"/>
</dbReference>
<evidence type="ECO:0000313" key="27">
    <source>
        <dbReference type="Proteomes" id="UP000282818"/>
    </source>
</evidence>
<dbReference type="EMBL" id="SACQ01000004">
    <property type="protein sequence ID" value="RVU30526.1"/>
    <property type="molecule type" value="Genomic_DNA"/>
</dbReference>
<dbReference type="InterPro" id="IPR008333">
    <property type="entry name" value="Cbr1-like_FAD-bd_dom"/>
</dbReference>
<evidence type="ECO:0000256" key="7">
    <source>
        <dbReference type="ARBA" id="ARBA00022575"/>
    </source>
</evidence>
<dbReference type="PROSITE" id="PS51384">
    <property type="entry name" value="FAD_FR"/>
    <property type="match status" value="1"/>
</dbReference>
<dbReference type="InterPro" id="IPR009050">
    <property type="entry name" value="Globin-like_sf"/>
</dbReference>
<dbReference type="InterPro" id="IPR017938">
    <property type="entry name" value="Riboflavin_synthase-like_b-brl"/>
</dbReference>
<keyword evidence="12" id="KW-0274">FAD</keyword>
<comment type="caution">
    <text evidence="26">The sequence shown here is derived from an EMBL/GenBank/DDBJ whole genome shotgun (WGS) entry which is preliminary data.</text>
</comment>
<comment type="function">
    <text evidence="17">Is involved in NO detoxification in an aerobic process, termed nitric oxide dioxygenase (NOD) reaction that utilizes O(2) and NAD(P)H to convert NO to nitrate, which protects the bacterium from various noxious nitrogen compounds. Therefore, plays a central role in the inducible response to nitrosative stress.</text>
</comment>
<dbReference type="CDD" id="cd06184">
    <property type="entry name" value="flavohem_like_fad_nad_binding"/>
    <property type="match status" value="1"/>
</dbReference>
<evidence type="ECO:0000256" key="3">
    <source>
        <dbReference type="ARBA" id="ARBA00006401"/>
    </source>
</evidence>
<proteinExistence type="inferred from homology"/>
<evidence type="ECO:0000256" key="10">
    <source>
        <dbReference type="ARBA" id="ARBA00022630"/>
    </source>
</evidence>
<dbReference type="GO" id="GO:0046872">
    <property type="term" value="F:metal ion binding"/>
    <property type="evidence" value="ECO:0007669"/>
    <property type="project" value="UniProtKB-KW"/>
</dbReference>
<dbReference type="Pfam" id="PF00042">
    <property type="entry name" value="Globin"/>
    <property type="match status" value="1"/>
</dbReference>
<evidence type="ECO:0000256" key="21">
    <source>
        <dbReference type="ARBA" id="ARBA00048649"/>
    </source>
</evidence>
<evidence type="ECO:0000256" key="20">
    <source>
        <dbReference type="ARBA" id="ARBA00033187"/>
    </source>
</evidence>
<evidence type="ECO:0000256" key="23">
    <source>
        <dbReference type="RuleBase" id="RU000356"/>
    </source>
</evidence>
<comment type="catalytic activity">
    <reaction evidence="22">
        <text>2 nitric oxide + NADPH + 2 O2 = 2 nitrate + NADP(+) + H(+)</text>
        <dbReference type="Rhea" id="RHEA:19465"/>
        <dbReference type="ChEBI" id="CHEBI:15378"/>
        <dbReference type="ChEBI" id="CHEBI:15379"/>
        <dbReference type="ChEBI" id="CHEBI:16480"/>
        <dbReference type="ChEBI" id="CHEBI:17632"/>
        <dbReference type="ChEBI" id="CHEBI:57783"/>
        <dbReference type="ChEBI" id="CHEBI:58349"/>
        <dbReference type="EC" id="1.14.12.17"/>
    </reaction>
</comment>
<keyword evidence="10" id="KW-0285">Flavoprotein</keyword>
<evidence type="ECO:0000256" key="16">
    <source>
        <dbReference type="ARBA" id="ARBA00023027"/>
    </source>
</evidence>
<dbReference type="InterPro" id="IPR039261">
    <property type="entry name" value="FNR_nucleotide-bd"/>
</dbReference>
<dbReference type="RefSeq" id="WP_127694061.1">
    <property type="nucleotide sequence ID" value="NZ_SACQ01000004.1"/>
</dbReference>
<comment type="cofactor">
    <cofactor evidence="2">
        <name>FAD</name>
        <dbReference type="ChEBI" id="CHEBI:57692"/>
    </cofactor>
</comment>
<feature type="domain" description="Globin" evidence="24">
    <location>
        <begin position="1"/>
        <end position="138"/>
    </location>
</feature>
<dbReference type="PANTHER" id="PTHR43396:SF3">
    <property type="entry name" value="FLAVOHEMOPROTEIN"/>
    <property type="match status" value="1"/>
</dbReference>
<evidence type="ECO:0000256" key="13">
    <source>
        <dbReference type="ARBA" id="ARBA00022857"/>
    </source>
</evidence>
<dbReference type="Proteomes" id="UP000282818">
    <property type="component" value="Unassembled WGS sequence"/>
</dbReference>
<dbReference type="GO" id="GO:0005344">
    <property type="term" value="F:oxygen carrier activity"/>
    <property type="evidence" value="ECO:0007669"/>
    <property type="project" value="UniProtKB-KW"/>
</dbReference>
<dbReference type="Pfam" id="PF00175">
    <property type="entry name" value="NAD_binding_1"/>
    <property type="match status" value="1"/>
</dbReference>
<accession>A0A437Q7S4</accession>
<reference evidence="26 27" key="1">
    <citation type="submission" date="2019-01" db="EMBL/GenBank/DDBJ databases">
        <authorList>
            <person name="Chen W.-M."/>
        </authorList>
    </citation>
    <scope>NUCLEOTIDE SEQUENCE [LARGE SCALE GENOMIC DNA]</scope>
    <source>
        <strain evidence="26 27">HPM-16</strain>
    </source>
</reference>
<dbReference type="GO" id="GO:0071949">
    <property type="term" value="F:FAD binding"/>
    <property type="evidence" value="ECO:0007669"/>
    <property type="project" value="TreeGrafter"/>
</dbReference>
<dbReference type="Gene3D" id="2.40.30.10">
    <property type="entry name" value="Translation factors"/>
    <property type="match status" value="1"/>
</dbReference>
<evidence type="ECO:0000256" key="4">
    <source>
        <dbReference type="ARBA" id="ARBA00008414"/>
    </source>
</evidence>
<evidence type="ECO:0000256" key="5">
    <source>
        <dbReference type="ARBA" id="ARBA00012229"/>
    </source>
</evidence>
<evidence type="ECO:0000256" key="12">
    <source>
        <dbReference type="ARBA" id="ARBA00022827"/>
    </source>
</evidence>
<dbReference type="Pfam" id="PF00970">
    <property type="entry name" value="FAD_binding_6"/>
    <property type="match status" value="1"/>
</dbReference>
<evidence type="ECO:0000256" key="18">
    <source>
        <dbReference type="ARBA" id="ARBA00030024"/>
    </source>
</evidence>
<comment type="cofactor">
    <cofactor evidence="1">
        <name>heme b</name>
        <dbReference type="ChEBI" id="CHEBI:60344"/>
    </cofactor>
</comment>
<keyword evidence="15" id="KW-0408">Iron</keyword>
<evidence type="ECO:0000256" key="14">
    <source>
        <dbReference type="ARBA" id="ARBA00023002"/>
    </source>
</evidence>
<dbReference type="NCBIfam" id="NF009805">
    <property type="entry name" value="PRK13289.1"/>
    <property type="match status" value="1"/>
</dbReference>
<evidence type="ECO:0000256" key="6">
    <source>
        <dbReference type="ARBA" id="ARBA00014637"/>
    </source>
</evidence>
<dbReference type="InterPro" id="IPR017927">
    <property type="entry name" value="FAD-bd_FR_type"/>
</dbReference>
<keyword evidence="11" id="KW-0479">Metal-binding</keyword>
<dbReference type="FunFam" id="3.40.50.80:FF:000010">
    <property type="entry name" value="Flavohemoprotein"/>
    <property type="match status" value="1"/>
</dbReference>
<evidence type="ECO:0000256" key="8">
    <source>
        <dbReference type="ARBA" id="ARBA00022617"/>
    </source>
</evidence>
<dbReference type="InterPro" id="IPR012292">
    <property type="entry name" value="Globin/Proto"/>
</dbReference>
<protein>
    <recommendedName>
        <fullName evidence="6">Flavohemoprotein</fullName>
        <ecNumber evidence="5">1.14.12.17</ecNumber>
    </recommendedName>
    <alternativeName>
        <fullName evidence="19">Flavohemoglobin</fullName>
    </alternativeName>
    <alternativeName>
        <fullName evidence="18">Hemoglobin-like protein</fullName>
    </alternativeName>
    <alternativeName>
        <fullName evidence="20">Nitric oxide dioxygenase</fullName>
    </alternativeName>
</protein>
<dbReference type="InterPro" id="IPR000971">
    <property type="entry name" value="Globin"/>
</dbReference>
<dbReference type="GO" id="GO:0020037">
    <property type="term" value="F:heme binding"/>
    <property type="evidence" value="ECO:0007669"/>
    <property type="project" value="InterPro"/>
</dbReference>
<evidence type="ECO:0000259" key="24">
    <source>
        <dbReference type="PROSITE" id="PS01033"/>
    </source>
</evidence>
<dbReference type="Gene3D" id="3.40.50.80">
    <property type="entry name" value="Nucleotide-binding domain of ferredoxin-NADP reductase (FNR) module"/>
    <property type="match status" value="1"/>
</dbReference>
<dbReference type="EC" id="1.14.12.17" evidence="5"/>
<keyword evidence="23" id="KW-0813">Transport</keyword>
<dbReference type="GO" id="GO:0019825">
    <property type="term" value="F:oxygen binding"/>
    <property type="evidence" value="ECO:0007669"/>
    <property type="project" value="InterPro"/>
</dbReference>
<evidence type="ECO:0000256" key="19">
    <source>
        <dbReference type="ARBA" id="ARBA00030929"/>
    </source>
</evidence>
<keyword evidence="9 23" id="KW-0561">Oxygen transport</keyword>
<dbReference type="GO" id="GO:0046210">
    <property type="term" value="P:nitric oxide catabolic process"/>
    <property type="evidence" value="ECO:0007669"/>
    <property type="project" value="TreeGrafter"/>
</dbReference>
<dbReference type="FunFam" id="2.40.30.10:FF:000034">
    <property type="entry name" value="Flavohemoprotein"/>
    <property type="match status" value="1"/>
</dbReference>
<dbReference type="CDD" id="cd08922">
    <property type="entry name" value="FHb-globin"/>
    <property type="match status" value="1"/>
</dbReference>
<sequence length="401" mass="44399">MLNQDQIAIINATVPAVKAHARDITNCFYPLMFARYPEVKRYFNHTNQIQGTQREALANAVIAYAGNIERLEALGDAVSLIAHKHCSLGILPEHYPIVGECLLAAISDVLGDAATEEVLSAWGAAYEQLAAILIGVEETIYEQNQQRLGGWRGERAFRLVDRVEESTLITSYYLHPVDGDPLVSFLPGQYVGVVLHIHGEEIRRNYSLSDAPDKHGIRISVKREPDGVVSNYLHEHFVVGDEIAVTAPCGDFVLDDSQRPLVLLSGGVGITPTMSMLNACVTSGREIIFIHAALNSQVHAFRDHVAELSTRYDNLKSFTIYDQALSGDTPDAKGYLSAELLAQWLPENRDVELYFLGPKPFMQAVSGFVRELKIPETQVHYEFFGPLQELHADAVDMAVSQ</sequence>
<keyword evidence="27" id="KW-1185">Reference proteome</keyword>
<evidence type="ECO:0000256" key="9">
    <source>
        <dbReference type="ARBA" id="ARBA00022621"/>
    </source>
</evidence>
<keyword evidence="7" id="KW-0216">Detoxification</keyword>
<comment type="catalytic activity">
    <reaction evidence="21">
        <text>2 nitric oxide + NADH + 2 O2 = 2 nitrate + NAD(+) + H(+)</text>
        <dbReference type="Rhea" id="RHEA:19469"/>
        <dbReference type="ChEBI" id="CHEBI:15378"/>
        <dbReference type="ChEBI" id="CHEBI:15379"/>
        <dbReference type="ChEBI" id="CHEBI:16480"/>
        <dbReference type="ChEBI" id="CHEBI:17632"/>
        <dbReference type="ChEBI" id="CHEBI:57540"/>
        <dbReference type="ChEBI" id="CHEBI:57945"/>
        <dbReference type="EC" id="1.14.12.17"/>
    </reaction>
</comment>
<evidence type="ECO:0000313" key="26">
    <source>
        <dbReference type="EMBL" id="RVU30526.1"/>
    </source>
</evidence>
<dbReference type="SUPFAM" id="SSF52343">
    <property type="entry name" value="Ferredoxin reductase-like, C-terminal NADP-linked domain"/>
    <property type="match status" value="1"/>
</dbReference>
<keyword evidence="13" id="KW-0521">NADP</keyword>
<evidence type="ECO:0000256" key="17">
    <source>
        <dbReference type="ARBA" id="ARBA00025094"/>
    </source>
</evidence>
<dbReference type="AlphaFoldDB" id="A0A437Q7S4"/>
<dbReference type="PROSITE" id="PS01033">
    <property type="entry name" value="GLOBIN"/>
    <property type="match status" value="1"/>
</dbReference>
<dbReference type="SUPFAM" id="SSF63380">
    <property type="entry name" value="Riboflavin synthase domain-like"/>
    <property type="match status" value="1"/>
</dbReference>
<organism evidence="26 27">
    <name type="scientific">Neptunomonas marina</name>
    <dbReference type="NCBI Taxonomy" id="1815562"/>
    <lineage>
        <taxon>Bacteria</taxon>
        <taxon>Pseudomonadati</taxon>
        <taxon>Pseudomonadota</taxon>
        <taxon>Gammaproteobacteria</taxon>
        <taxon>Oceanospirillales</taxon>
        <taxon>Oceanospirillaceae</taxon>
        <taxon>Neptunomonas</taxon>
    </lineage>
</organism>
<gene>
    <name evidence="26" type="ORF">EOE65_09370</name>
</gene>
<dbReference type="GO" id="GO:0008941">
    <property type="term" value="F:nitric oxide dioxygenase NAD(P)H activity"/>
    <property type="evidence" value="ECO:0007669"/>
    <property type="project" value="UniProtKB-EC"/>
</dbReference>
<dbReference type="GO" id="GO:0071500">
    <property type="term" value="P:cellular response to nitrosative stress"/>
    <property type="evidence" value="ECO:0007669"/>
    <property type="project" value="TreeGrafter"/>
</dbReference>
<evidence type="ECO:0000259" key="25">
    <source>
        <dbReference type="PROSITE" id="PS51384"/>
    </source>
</evidence>
<evidence type="ECO:0000256" key="15">
    <source>
        <dbReference type="ARBA" id="ARBA00023004"/>
    </source>
</evidence>